<accession>A0A6H9YQM2</accession>
<dbReference type="Proteomes" id="UP000468735">
    <property type="component" value="Unassembled WGS sequence"/>
</dbReference>
<reference evidence="1 2" key="1">
    <citation type="submission" date="2019-09" db="EMBL/GenBank/DDBJ databases">
        <title>Actinomadura physcomitrii sp. nov., a novel actinomycete isolated from moss [Physcomitrium sphaericum (Ludw) Fuernr].</title>
        <authorList>
            <person name="Zhuang X."/>
            <person name="Liu C."/>
        </authorList>
    </citation>
    <scope>NUCLEOTIDE SEQUENCE [LARGE SCALE GENOMIC DNA]</scope>
    <source>
        <strain evidence="1 2">HMC1</strain>
    </source>
</reference>
<dbReference type="EMBL" id="WBMT01000012">
    <property type="protein sequence ID" value="KAB2346046.1"/>
    <property type="molecule type" value="Genomic_DNA"/>
</dbReference>
<evidence type="ECO:0000313" key="1">
    <source>
        <dbReference type="EMBL" id="KAB2346046.1"/>
    </source>
</evidence>
<keyword evidence="2" id="KW-1185">Reference proteome</keyword>
<protein>
    <submittedName>
        <fullName evidence="1">Uncharacterized protein</fullName>
    </submittedName>
</protein>
<dbReference type="AlphaFoldDB" id="A0A6H9YQM2"/>
<name>A0A6H9YQM2_9ACTN</name>
<dbReference type="RefSeq" id="WP_151564140.1">
    <property type="nucleotide sequence ID" value="NZ_WBMT01000012.1"/>
</dbReference>
<proteinExistence type="predicted"/>
<organism evidence="1 2">
    <name type="scientific">Actinomadura rudentiformis</name>
    <dbReference type="NCBI Taxonomy" id="359158"/>
    <lineage>
        <taxon>Bacteria</taxon>
        <taxon>Bacillati</taxon>
        <taxon>Actinomycetota</taxon>
        <taxon>Actinomycetes</taxon>
        <taxon>Streptosporangiales</taxon>
        <taxon>Thermomonosporaceae</taxon>
        <taxon>Actinomadura</taxon>
    </lineage>
</organism>
<evidence type="ECO:0000313" key="2">
    <source>
        <dbReference type="Proteomes" id="UP000468735"/>
    </source>
</evidence>
<dbReference type="OrthoDB" id="3539734at2"/>
<comment type="caution">
    <text evidence="1">The sequence shown here is derived from an EMBL/GenBank/DDBJ whole genome shotgun (WGS) entry which is preliminary data.</text>
</comment>
<sequence length="177" mass="19321">MVSLPIGRTWDKKDDLGPCILKNAAPRLATTGKIIRREDAFMNYRRLGLVAMTSIAVGAATLVPAVQASATPAALHATAKASADPTVRIQQRPSSKCKSPKGKKIRVSYQPGWLSTTFYFNNHCKQRRAFKVMGTNGQKPPKFGTLACIAVNAKTKGDKKVRHPGFSVTHIKFIKKC</sequence>
<gene>
    <name evidence="1" type="ORF">F8566_25385</name>
</gene>